<dbReference type="RefSeq" id="WP_012367393.1">
    <property type="nucleotide sequence ID" value="NC_010553.1"/>
</dbReference>
<dbReference type="HOGENOM" id="CLU_109720_3_0_4"/>
<geneLocation type="plasmid" evidence="1 2">
    <name>pBMC401</name>
</geneLocation>
<dbReference type="KEGG" id="bac:BamMC406_6759"/>
<gene>
    <name evidence="1" type="ordered locus">BamMC406_6759</name>
</gene>
<dbReference type="OrthoDB" id="9031885at2"/>
<sequence length="152" mass="16857">MARTRNTKRPRSKAELLPLPASLVRDISLENHLTLSTMRAGHGTAETMIALLRVLYLAYFVVEPELSAADHALFLEVEAALQQCIEAAGKGEAWQVSDDALDAVQRMLLRSDAIVGSVPKYRYLDAWDKLNRFAQSPNLSPIPGSKLQEVWA</sequence>
<reference evidence="2" key="1">
    <citation type="submission" date="2008-04" db="EMBL/GenBank/DDBJ databases">
        <title>Complete sequence of plasmid 1 of Burkholderia ambifaria MC40-6.</title>
        <authorList>
            <person name="Copeland A."/>
            <person name="Lucas S."/>
            <person name="Lapidus A."/>
            <person name="Glavina del Rio T."/>
            <person name="Dalin E."/>
            <person name="Tice H."/>
            <person name="Pitluck S."/>
            <person name="Chain P."/>
            <person name="Malfatti S."/>
            <person name="Shin M."/>
            <person name="Vergez L."/>
            <person name="Lang D."/>
            <person name="Schmutz J."/>
            <person name="Larimer F."/>
            <person name="Land M."/>
            <person name="Hauser L."/>
            <person name="Kyrpides N."/>
            <person name="Lykidis A."/>
            <person name="Ramette A."/>
            <person name="Konstantinidis K."/>
            <person name="Tiedje J."/>
            <person name="Richardson P."/>
        </authorList>
    </citation>
    <scope>NUCLEOTIDE SEQUENCE [LARGE SCALE GENOMIC DNA]</scope>
    <source>
        <strain evidence="2">MC40-6</strain>
        <plasmid evidence="2">pBMC401</plasmid>
    </source>
</reference>
<name>B1Z6T4_BURA4</name>
<dbReference type="AlphaFoldDB" id="B1Z6T4"/>
<evidence type="ECO:0000313" key="1">
    <source>
        <dbReference type="EMBL" id="ACB69161.1"/>
    </source>
</evidence>
<accession>B1Z6T4</accession>
<proteinExistence type="predicted"/>
<evidence type="ECO:0000313" key="2">
    <source>
        <dbReference type="Proteomes" id="UP000001680"/>
    </source>
</evidence>
<evidence type="ECO:0008006" key="3">
    <source>
        <dbReference type="Google" id="ProtNLM"/>
    </source>
</evidence>
<organism evidence="1 2">
    <name type="scientific">Burkholderia ambifaria (strain MC40-6)</name>
    <dbReference type="NCBI Taxonomy" id="398577"/>
    <lineage>
        <taxon>Bacteria</taxon>
        <taxon>Pseudomonadati</taxon>
        <taxon>Pseudomonadota</taxon>
        <taxon>Betaproteobacteria</taxon>
        <taxon>Burkholderiales</taxon>
        <taxon>Burkholderiaceae</taxon>
        <taxon>Burkholderia</taxon>
        <taxon>Burkholderia cepacia complex</taxon>
    </lineage>
</organism>
<protein>
    <recommendedName>
        <fullName evidence="3">Fis family transcriptional regulator</fullName>
    </recommendedName>
</protein>
<keyword evidence="1" id="KW-0614">Plasmid</keyword>
<dbReference type="Proteomes" id="UP000001680">
    <property type="component" value="Plasmid pBMC401"/>
</dbReference>
<dbReference type="EMBL" id="CP001028">
    <property type="protein sequence ID" value="ACB69161.1"/>
    <property type="molecule type" value="Genomic_DNA"/>
</dbReference>